<proteinExistence type="predicted"/>
<feature type="domain" description="Atg6 BARA" evidence="2">
    <location>
        <begin position="107"/>
        <end position="249"/>
    </location>
</feature>
<evidence type="ECO:0000313" key="4">
    <source>
        <dbReference type="Proteomes" id="UP001165082"/>
    </source>
</evidence>
<comment type="caution">
    <text evidence="3">The sequence shown here is derived from an EMBL/GenBank/DDBJ whole genome shotgun (WGS) entry which is preliminary data.</text>
</comment>
<evidence type="ECO:0000259" key="2">
    <source>
        <dbReference type="Pfam" id="PF04111"/>
    </source>
</evidence>
<dbReference type="Gene3D" id="1.10.418.40">
    <property type="entry name" value="Autophagy protein 6/Beclin 1"/>
    <property type="match status" value="1"/>
</dbReference>
<keyword evidence="4" id="KW-1185">Reference proteome</keyword>
<feature type="compositionally biased region" description="Basic and acidic residues" evidence="1">
    <location>
        <begin position="261"/>
        <end position="270"/>
    </location>
</feature>
<name>A0A9W7A0B3_9STRA</name>
<dbReference type="Pfam" id="PF04111">
    <property type="entry name" value="APG6"/>
    <property type="match status" value="1"/>
</dbReference>
<evidence type="ECO:0000313" key="3">
    <source>
        <dbReference type="EMBL" id="GMH60495.1"/>
    </source>
</evidence>
<protein>
    <recommendedName>
        <fullName evidence="2">Atg6 BARA domain-containing protein</fullName>
    </recommendedName>
</protein>
<dbReference type="EMBL" id="BRXZ01001038">
    <property type="protein sequence ID" value="GMH60495.1"/>
    <property type="molecule type" value="Genomic_DNA"/>
</dbReference>
<dbReference type="InterPro" id="IPR038274">
    <property type="entry name" value="Atg6/Beclin_C_sf"/>
</dbReference>
<organism evidence="3 4">
    <name type="scientific">Triparma retinervis</name>
    <dbReference type="NCBI Taxonomy" id="2557542"/>
    <lineage>
        <taxon>Eukaryota</taxon>
        <taxon>Sar</taxon>
        <taxon>Stramenopiles</taxon>
        <taxon>Ochrophyta</taxon>
        <taxon>Bolidophyceae</taxon>
        <taxon>Parmales</taxon>
        <taxon>Triparmaceae</taxon>
        <taxon>Triparma</taxon>
    </lineage>
</organism>
<gene>
    <name evidence="3" type="ORF">TrRE_jg12352</name>
</gene>
<dbReference type="AlphaFoldDB" id="A0A9W7A0B3"/>
<dbReference type="OrthoDB" id="20368at2759"/>
<dbReference type="Proteomes" id="UP001165082">
    <property type="component" value="Unassembled WGS sequence"/>
</dbReference>
<dbReference type="InterPro" id="IPR040455">
    <property type="entry name" value="Atg6_BARA"/>
</dbReference>
<sequence>MFSKKPSRLSLDLQQNTDLTSLTESEIDSLIASLTVESNNLASTLKSSQQELRSVTSLLSSALTSRDSVVLEESTLLHLRSNALSGVLSKSTKFKDLLKRNQRLSATPVLPSVIRVTPNKAHARINNLPFHPPLNTSNKEEWINFSEALGHACLLLHIASTTTGKSFNELTVCPRSGHSRLLIKSTSAYHNLFTDGSFGLWGRGAFQRAVVSLASLILEAGRWCGDLDRTMSLPYAIEIIDDGRATVEGKKLDATSPGGEGKGKGRKGEGDGDGGNAWKYLATNLVWIMATIGKQ</sequence>
<reference evidence="3" key="1">
    <citation type="submission" date="2022-07" db="EMBL/GenBank/DDBJ databases">
        <title>Genome analysis of Parmales, a sister group of diatoms, reveals the evolutionary specialization of diatoms from phago-mixotrophs to photoautotrophs.</title>
        <authorList>
            <person name="Ban H."/>
            <person name="Sato S."/>
            <person name="Yoshikawa S."/>
            <person name="Kazumasa Y."/>
            <person name="Nakamura Y."/>
            <person name="Ichinomiya M."/>
            <person name="Saitoh K."/>
            <person name="Sato N."/>
            <person name="Blanc-Mathieu R."/>
            <person name="Endo H."/>
            <person name="Kuwata A."/>
            <person name="Ogata H."/>
        </authorList>
    </citation>
    <scope>NUCLEOTIDE SEQUENCE</scope>
</reference>
<evidence type="ECO:0000256" key="1">
    <source>
        <dbReference type="SAM" id="MobiDB-lite"/>
    </source>
</evidence>
<feature type="region of interest" description="Disordered" evidence="1">
    <location>
        <begin position="250"/>
        <end position="271"/>
    </location>
</feature>
<accession>A0A9W7A0B3</accession>